<dbReference type="InterPro" id="IPR039171">
    <property type="entry name" value="Cwc2/Slt11"/>
</dbReference>
<gene>
    <name evidence="8" type="ORF">MERR_LOCUS13118</name>
</gene>
<keyword evidence="4 5" id="KW-0694">RNA-binding</keyword>
<dbReference type="InterPro" id="IPR035979">
    <property type="entry name" value="RBD_domain_sf"/>
</dbReference>
<evidence type="ECO:0000256" key="6">
    <source>
        <dbReference type="SAM" id="MobiDB-lite"/>
    </source>
</evidence>
<protein>
    <recommendedName>
        <fullName evidence="7">RRM domain-containing protein</fullName>
    </recommendedName>
</protein>
<keyword evidence="3" id="KW-0862">Zinc</keyword>
<feature type="compositionally biased region" description="Basic and acidic residues" evidence="6">
    <location>
        <begin position="213"/>
        <end position="241"/>
    </location>
</feature>
<dbReference type="FunFam" id="3.30.70.330:FF:000476">
    <property type="entry name" value="Zinc finger CCCH domain-containing protein 4"/>
    <property type="match status" value="1"/>
</dbReference>
<feature type="region of interest" description="Disordered" evidence="6">
    <location>
        <begin position="209"/>
        <end position="243"/>
    </location>
</feature>
<keyword evidence="9" id="KW-1185">Reference proteome</keyword>
<evidence type="ECO:0000313" key="9">
    <source>
        <dbReference type="Proteomes" id="UP000467841"/>
    </source>
</evidence>
<dbReference type="GO" id="GO:0000974">
    <property type="term" value="C:Prp19 complex"/>
    <property type="evidence" value="ECO:0007669"/>
    <property type="project" value="TreeGrafter"/>
</dbReference>
<dbReference type="SUPFAM" id="SSF54928">
    <property type="entry name" value="RNA-binding domain, RBD"/>
    <property type="match status" value="2"/>
</dbReference>
<dbReference type="PROSITE" id="PS50102">
    <property type="entry name" value="RRM"/>
    <property type="match status" value="2"/>
</dbReference>
<dbReference type="Pfam" id="PF00076">
    <property type="entry name" value="RRM_1"/>
    <property type="match status" value="2"/>
</dbReference>
<comment type="caution">
    <text evidence="8">The sequence shown here is derived from an EMBL/GenBank/DDBJ whole genome shotgun (WGS) entry which is preliminary data.</text>
</comment>
<reference evidence="8" key="1">
    <citation type="submission" date="2020-01" db="EMBL/GenBank/DDBJ databases">
        <authorList>
            <person name="Mishra B."/>
        </authorList>
    </citation>
    <scope>NUCLEOTIDE SEQUENCE [LARGE SCALE GENOMIC DNA]</scope>
</reference>
<proteinExistence type="predicted"/>
<dbReference type="GO" id="GO:0008270">
    <property type="term" value="F:zinc ion binding"/>
    <property type="evidence" value="ECO:0007669"/>
    <property type="project" value="UniProtKB-KW"/>
</dbReference>
<evidence type="ECO:0000256" key="4">
    <source>
        <dbReference type="ARBA" id="ARBA00022884"/>
    </source>
</evidence>
<accession>A0A6D2IL71</accession>
<dbReference type="GO" id="GO:0071007">
    <property type="term" value="C:U2-type catalytic step 2 spliceosome"/>
    <property type="evidence" value="ECO:0007669"/>
    <property type="project" value="TreeGrafter"/>
</dbReference>
<dbReference type="InterPro" id="IPR000504">
    <property type="entry name" value="RRM_dom"/>
</dbReference>
<feature type="domain" description="RRM" evidence="7">
    <location>
        <begin position="266"/>
        <end position="341"/>
    </location>
</feature>
<keyword evidence="2" id="KW-0863">Zinc-finger</keyword>
<dbReference type="Proteomes" id="UP000467841">
    <property type="component" value="Unassembled WGS sequence"/>
</dbReference>
<dbReference type="InterPro" id="IPR012677">
    <property type="entry name" value="Nucleotide-bd_a/b_plait_sf"/>
</dbReference>
<dbReference type="AlphaFoldDB" id="A0A6D2IL71"/>
<keyword evidence="1" id="KW-0479">Metal-binding</keyword>
<dbReference type="EMBL" id="CACVBM020001045">
    <property type="protein sequence ID" value="CAA7025883.1"/>
    <property type="molecule type" value="Genomic_DNA"/>
</dbReference>
<evidence type="ECO:0000256" key="5">
    <source>
        <dbReference type="PROSITE-ProRule" id="PRU00176"/>
    </source>
</evidence>
<dbReference type="GO" id="GO:0017070">
    <property type="term" value="F:U6 snRNA binding"/>
    <property type="evidence" value="ECO:0007669"/>
    <property type="project" value="TreeGrafter"/>
</dbReference>
<dbReference type="GO" id="GO:0071006">
    <property type="term" value="C:U2-type catalytic step 1 spliceosome"/>
    <property type="evidence" value="ECO:0007669"/>
    <property type="project" value="TreeGrafter"/>
</dbReference>
<dbReference type="PANTHER" id="PTHR14089">
    <property type="entry name" value="PRE-MRNA-SPLICING FACTOR RBM22"/>
    <property type="match status" value="1"/>
</dbReference>
<evidence type="ECO:0000256" key="2">
    <source>
        <dbReference type="ARBA" id="ARBA00022771"/>
    </source>
</evidence>
<name>A0A6D2IL71_9BRAS</name>
<evidence type="ECO:0000256" key="3">
    <source>
        <dbReference type="ARBA" id="ARBA00022833"/>
    </source>
</evidence>
<feature type="domain" description="RRM" evidence="7">
    <location>
        <begin position="97"/>
        <end position="173"/>
    </location>
</feature>
<evidence type="ECO:0000313" key="8">
    <source>
        <dbReference type="EMBL" id="CAA7025883.1"/>
    </source>
</evidence>
<dbReference type="OrthoDB" id="10259600at2759"/>
<organism evidence="8 9">
    <name type="scientific">Microthlaspi erraticum</name>
    <dbReference type="NCBI Taxonomy" id="1685480"/>
    <lineage>
        <taxon>Eukaryota</taxon>
        <taxon>Viridiplantae</taxon>
        <taxon>Streptophyta</taxon>
        <taxon>Embryophyta</taxon>
        <taxon>Tracheophyta</taxon>
        <taxon>Spermatophyta</taxon>
        <taxon>Magnoliopsida</taxon>
        <taxon>eudicotyledons</taxon>
        <taxon>Gunneridae</taxon>
        <taxon>Pentapetalae</taxon>
        <taxon>rosids</taxon>
        <taxon>malvids</taxon>
        <taxon>Brassicales</taxon>
        <taxon>Brassicaceae</taxon>
        <taxon>Coluteocarpeae</taxon>
        <taxon>Microthlaspi</taxon>
    </lineage>
</organism>
<evidence type="ECO:0000256" key="1">
    <source>
        <dbReference type="ARBA" id="ARBA00022723"/>
    </source>
</evidence>
<dbReference type="PANTHER" id="PTHR14089:SF12">
    <property type="entry name" value="ZINC FINGER CCCH DOMAIN-CONTAINING PROTEIN 4-RELATED"/>
    <property type="match status" value="1"/>
</dbReference>
<dbReference type="GO" id="GO:0036002">
    <property type="term" value="F:pre-mRNA binding"/>
    <property type="evidence" value="ECO:0007669"/>
    <property type="project" value="TreeGrafter"/>
</dbReference>
<dbReference type="SMART" id="SM00360">
    <property type="entry name" value="RRM"/>
    <property type="match status" value="2"/>
</dbReference>
<dbReference type="Gene3D" id="3.30.70.330">
    <property type="match status" value="2"/>
</dbReference>
<sequence length="355" mass="40516">MGHKRLRDDEGDVLRDDEGDVRVRSEFPITCSSCLNPCVRKSWSEDALIRRARLGFSQESFIPAAHEMPTHPSGLDDPFANPSGLRNLVPPEDKSIKTLVLRGDNLRYLEQDMREKFVSYGEIESIHVRSLALDDWAYVTYKTRQGAEKATQGLDDDWLVVNCQWLRLAWVRESHQDSLNQFVNVSQKLASSSDVPVLCDPCLSKKPKKKVARRPESGDHLVYKKETPRQERERHRQETLSRPDVAALHAEAGPCTLEPPKDKSVRTLLVRGLDESVLEQDVRDHFVAYADIQCVTMTYTHGWAWAFVNFTTRQAAEKAMQQLSEGLVIDGQRFQVTWAQPFFPEPDESSSNHDD</sequence>
<evidence type="ECO:0000259" key="7">
    <source>
        <dbReference type="PROSITE" id="PS50102"/>
    </source>
</evidence>